<keyword evidence="2" id="KW-0805">Transcription regulation</keyword>
<dbReference type="InterPro" id="IPR050109">
    <property type="entry name" value="HTH-type_TetR-like_transc_reg"/>
</dbReference>
<dbReference type="GO" id="GO:0000976">
    <property type="term" value="F:transcription cis-regulatory region binding"/>
    <property type="evidence" value="ECO:0007669"/>
    <property type="project" value="TreeGrafter"/>
</dbReference>
<evidence type="ECO:0000256" key="4">
    <source>
        <dbReference type="ARBA" id="ARBA00023163"/>
    </source>
</evidence>
<proteinExistence type="predicted"/>
<dbReference type="InterPro" id="IPR001647">
    <property type="entry name" value="HTH_TetR"/>
</dbReference>
<accession>U3A509</accession>
<dbReference type="SUPFAM" id="SSF48498">
    <property type="entry name" value="Tetracyclin repressor-like, C-terminal domain"/>
    <property type="match status" value="1"/>
</dbReference>
<organism evidence="8 9">
    <name type="scientific">Vibrio proteolyticus NBRC 13287</name>
    <dbReference type="NCBI Taxonomy" id="1219065"/>
    <lineage>
        <taxon>Bacteria</taxon>
        <taxon>Pseudomonadati</taxon>
        <taxon>Pseudomonadota</taxon>
        <taxon>Gammaproteobacteria</taxon>
        <taxon>Vibrionales</taxon>
        <taxon>Vibrionaceae</taxon>
        <taxon>Vibrio</taxon>
    </lineage>
</organism>
<feature type="domain" description="HTH tetR-type" evidence="7">
    <location>
        <begin position="29"/>
        <end position="89"/>
    </location>
</feature>
<gene>
    <name evidence="8" type="ORF">VPR01S_13_00810</name>
</gene>
<dbReference type="Gene3D" id="1.10.357.10">
    <property type="entry name" value="Tetracycline Repressor, domain 2"/>
    <property type="match status" value="1"/>
</dbReference>
<dbReference type="PROSITE" id="PS01081">
    <property type="entry name" value="HTH_TETR_1"/>
    <property type="match status" value="1"/>
</dbReference>
<dbReference type="Pfam" id="PF00440">
    <property type="entry name" value="TetR_N"/>
    <property type="match status" value="1"/>
</dbReference>
<dbReference type="PROSITE" id="PS50977">
    <property type="entry name" value="HTH_TETR_2"/>
    <property type="match status" value="1"/>
</dbReference>
<name>U3A509_VIBPR</name>
<dbReference type="InterPro" id="IPR036271">
    <property type="entry name" value="Tet_transcr_reg_TetR-rel_C_sf"/>
</dbReference>
<feature type="DNA-binding region" description="H-T-H motif" evidence="5">
    <location>
        <begin position="52"/>
        <end position="71"/>
    </location>
</feature>
<dbReference type="InterPro" id="IPR009057">
    <property type="entry name" value="Homeodomain-like_sf"/>
</dbReference>
<evidence type="ECO:0000313" key="9">
    <source>
        <dbReference type="Proteomes" id="UP000016570"/>
    </source>
</evidence>
<evidence type="ECO:0000256" key="6">
    <source>
        <dbReference type="SAM" id="MobiDB-lite"/>
    </source>
</evidence>
<evidence type="ECO:0000259" key="7">
    <source>
        <dbReference type="PROSITE" id="PS50977"/>
    </source>
</evidence>
<dbReference type="PANTHER" id="PTHR30055">
    <property type="entry name" value="HTH-TYPE TRANSCRIPTIONAL REGULATOR RUTR"/>
    <property type="match status" value="1"/>
</dbReference>
<sequence length="216" mass="24066">MSNIGSTSEEPTEKGVTKRNRGRPVGDRASRKAELMSAAIAVTAEEGYSGASLRKVAKRMGATTGTVTYYFANKEEMLAAVAEELFIRFHKQLAFDTPHADINLVIEKLLTWDDSEQPGLWLAFLQLLTHARQEPAFAPVIQRHYAKIREALTFLVEKGQSNQIIRNDITADMLAEQLSALGDGWMMMMSIEPERFTPEKIQLLSDAVLTLIKPGQ</sequence>
<dbReference type="PANTHER" id="PTHR30055:SF234">
    <property type="entry name" value="HTH-TYPE TRANSCRIPTIONAL REGULATOR BETI"/>
    <property type="match status" value="1"/>
</dbReference>
<dbReference type="SUPFAM" id="SSF46689">
    <property type="entry name" value="Homeodomain-like"/>
    <property type="match status" value="1"/>
</dbReference>
<evidence type="ECO:0000256" key="3">
    <source>
        <dbReference type="ARBA" id="ARBA00023125"/>
    </source>
</evidence>
<evidence type="ECO:0000313" key="8">
    <source>
        <dbReference type="EMBL" id="GAD68417.1"/>
    </source>
</evidence>
<dbReference type="InterPro" id="IPR023772">
    <property type="entry name" value="DNA-bd_HTH_TetR-type_CS"/>
</dbReference>
<keyword evidence="3 5" id="KW-0238">DNA-binding</keyword>
<protein>
    <submittedName>
        <fullName evidence="8">Putative TetR family transcriptional regulator</fullName>
    </submittedName>
</protein>
<dbReference type="InterPro" id="IPR039538">
    <property type="entry name" value="BetI_C"/>
</dbReference>
<dbReference type="GO" id="GO:0003700">
    <property type="term" value="F:DNA-binding transcription factor activity"/>
    <property type="evidence" value="ECO:0007669"/>
    <property type="project" value="TreeGrafter"/>
</dbReference>
<reference evidence="8 9" key="1">
    <citation type="submission" date="2013-09" db="EMBL/GenBank/DDBJ databases">
        <title>Whole genome shotgun sequence of Vibrio proteolyticus NBRC 13287.</title>
        <authorList>
            <person name="Isaki S."/>
            <person name="Hosoyama A."/>
            <person name="Numata M."/>
            <person name="Hashimoto M."/>
            <person name="Hosoyama Y."/>
            <person name="Tsuchikane K."/>
            <person name="Noguchi M."/>
            <person name="Hirakata S."/>
            <person name="Ichikawa N."/>
            <person name="Ohji S."/>
            <person name="Yamazoe A."/>
            <person name="Fujita N."/>
        </authorList>
    </citation>
    <scope>NUCLEOTIDE SEQUENCE [LARGE SCALE GENOMIC DNA]</scope>
    <source>
        <strain evidence="8 9">NBRC 13287</strain>
    </source>
</reference>
<dbReference type="AlphaFoldDB" id="U3A509"/>
<evidence type="ECO:0000256" key="1">
    <source>
        <dbReference type="ARBA" id="ARBA00022491"/>
    </source>
</evidence>
<dbReference type="eggNOG" id="COG1309">
    <property type="taxonomic scope" value="Bacteria"/>
</dbReference>
<keyword evidence="9" id="KW-1185">Reference proteome</keyword>
<keyword evidence="1" id="KW-0678">Repressor</keyword>
<evidence type="ECO:0000256" key="2">
    <source>
        <dbReference type="ARBA" id="ARBA00023015"/>
    </source>
</evidence>
<comment type="caution">
    <text evidence="8">The sequence shown here is derived from an EMBL/GenBank/DDBJ whole genome shotgun (WGS) entry which is preliminary data.</text>
</comment>
<dbReference type="EMBL" id="BATJ01000013">
    <property type="protein sequence ID" value="GAD68417.1"/>
    <property type="molecule type" value="Genomic_DNA"/>
</dbReference>
<dbReference type="Pfam" id="PF13977">
    <property type="entry name" value="TetR_C_6"/>
    <property type="match status" value="1"/>
</dbReference>
<dbReference type="PRINTS" id="PR00455">
    <property type="entry name" value="HTHTETR"/>
</dbReference>
<keyword evidence="4" id="KW-0804">Transcription</keyword>
<feature type="region of interest" description="Disordered" evidence="6">
    <location>
        <begin position="1"/>
        <end position="30"/>
    </location>
</feature>
<dbReference type="STRING" id="1219065.VPR01S_13_00810"/>
<dbReference type="Proteomes" id="UP000016570">
    <property type="component" value="Unassembled WGS sequence"/>
</dbReference>
<evidence type="ECO:0000256" key="5">
    <source>
        <dbReference type="PROSITE-ProRule" id="PRU00335"/>
    </source>
</evidence>